<protein>
    <recommendedName>
        <fullName evidence="4">Glycine zipper domain-containing protein</fullName>
    </recommendedName>
</protein>
<evidence type="ECO:0008006" key="4">
    <source>
        <dbReference type="Google" id="ProtNLM"/>
    </source>
</evidence>
<keyword evidence="1" id="KW-0732">Signal</keyword>
<feature type="signal peptide" evidence="1">
    <location>
        <begin position="1"/>
        <end position="24"/>
    </location>
</feature>
<evidence type="ECO:0000256" key="1">
    <source>
        <dbReference type="SAM" id="SignalP"/>
    </source>
</evidence>
<gene>
    <name evidence="2" type="ORF">ACK2TP_16095</name>
</gene>
<feature type="chain" id="PRO_5045735071" description="Glycine zipper domain-containing protein" evidence="1">
    <location>
        <begin position="25"/>
        <end position="106"/>
    </location>
</feature>
<proteinExistence type="predicted"/>
<organism evidence="2 3">
    <name type="scientific">Terriglobus aquaticus</name>
    <dbReference type="NCBI Taxonomy" id="940139"/>
    <lineage>
        <taxon>Bacteria</taxon>
        <taxon>Pseudomonadati</taxon>
        <taxon>Acidobacteriota</taxon>
        <taxon>Terriglobia</taxon>
        <taxon>Terriglobales</taxon>
        <taxon>Acidobacteriaceae</taxon>
        <taxon>Terriglobus</taxon>
    </lineage>
</organism>
<comment type="caution">
    <text evidence="2">The sequence shown here is derived from an EMBL/GenBank/DDBJ whole genome shotgun (WGS) entry which is preliminary data.</text>
</comment>
<dbReference type="EMBL" id="JBJYXY010000001">
    <property type="protein sequence ID" value="MFN2977292.1"/>
    <property type="molecule type" value="Genomic_DNA"/>
</dbReference>
<sequence>MQMKKVVSTALFAAVMAAPVAAMAQTQEDHDVAKAQVEAKDKHHHNKAKIVGGSAAGGAAVGAVAGGPVGAVVGAGVGATGGVVANKIRKHHSIKKQEKENAGVPQ</sequence>
<dbReference type="Proteomes" id="UP001634747">
    <property type="component" value="Unassembled WGS sequence"/>
</dbReference>
<accession>A0ABW9KNB2</accession>
<reference evidence="2 3" key="1">
    <citation type="submission" date="2024-12" db="EMBL/GenBank/DDBJ databases">
        <authorList>
            <person name="Lee Y."/>
        </authorList>
    </citation>
    <scope>NUCLEOTIDE SEQUENCE [LARGE SCALE GENOMIC DNA]</scope>
    <source>
        <strain evidence="2 3">03SUJ4</strain>
    </source>
</reference>
<name>A0ABW9KNB2_9BACT</name>
<evidence type="ECO:0000313" key="2">
    <source>
        <dbReference type="EMBL" id="MFN2977292.1"/>
    </source>
</evidence>
<evidence type="ECO:0000313" key="3">
    <source>
        <dbReference type="Proteomes" id="UP001634747"/>
    </source>
</evidence>
<dbReference type="RefSeq" id="WP_263414540.1">
    <property type="nucleotide sequence ID" value="NZ_BAABBH010000001.1"/>
</dbReference>
<keyword evidence="3" id="KW-1185">Reference proteome</keyword>